<dbReference type="RefSeq" id="XP_036360767.1">
    <property type="nucleotide sequence ID" value="XM_036504874.1"/>
</dbReference>
<evidence type="ECO:0000256" key="3">
    <source>
        <dbReference type="ARBA" id="ARBA00018313"/>
    </source>
</evidence>
<evidence type="ECO:0000256" key="5">
    <source>
        <dbReference type="ARBA" id="ARBA00022618"/>
    </source>
</evidence>
<keyword evidence="9" id="KW-0131">Cell cycle</keyword>
<dbReference type="GO" id="GO:0090307">
    <property type="term" value="P:mitotic spindle assembly"/>
    <property type="evidence" value="ECO:0007669"/>
    <property type="project" value="InterPro"/>
</dbReference>
<keyword evidence="6" id="KW-0498">Mitosis</keyword>
<feature type="region of interest" description="Disordered" evidence="12">
    <location>
        <begin position="476"/>
        <end position="564"/>
    </location>
</feature>
<evidence type="ECO:0000256" key="11">
    <source>
        <dbReference type="SAM" id="Coils"/>
    </source>
</evidence>
<accession>A0A7E6F1B9</accession>
<evidence type="ECO:0000256" key="9">
    <source>
        <dbReference type="ARBA" id="ARBA00023306"/>
    </source>
</evidence>
<evidence type="ECO:0000256" key="6">
    <source>
        <dbReference type="ARBA" id="ARBA00022776"/>
    </source>
</evidence>
<feature type="compositionally biased region" description="Basic and acidic residues" evidence="12">
    <location>
        <begin position="297"/>
        <end position="314"/>
    </location>
</feature>
<feature type="compositionally biased region" description="Polar residues" evidence="12">
    <location>
        <begin position="497"/>
        <end position="539"/>
    </location>
</feature>
<gene>
    <name evidence="14" type="primary">LOC115214321</name>
</gene>
<dbReference type="GO" id="GO:0005814">
    <property type="term" value="C:centriole"/>
    <property type="evidence" value="ECO:0007669"/>
    <property type="project" value="UniProtKB-SubCell"/>
</dbReference>
<feature type="coiled-coil region" evidence="11">
    <location>
        <begin position="747"/>
        <end position="774"/>
    </location>
</feature>
<evidence type="ECO:0000256" key="4">
    <source>
        <dbReference type="ARBA" id="ARBA00022490"/>
    </source>
</evidence>
<dbReference type="GO" id="GO:0005819">
    <property type="term" value="C:spindle"/>
    <property type="evidence" value="ECO:0007669"/>
    <property type="project" value="UniProtKB-SubCell"/>
</dbReference>
<dbReference type="Pfam" id="PF15678">
    <property type="entry name" value="SPICE"/>
    <property type="match status" value="2"/>
</dbReference>
<feature type="compositionally biased region" description="Low complexity" evidence="12">
    <location>
        <begin position="476"/>
        <end position="496"/>
    </location>
</feature>
<evidence type="ECO:0000256" key="1">
    <source>
        <dbReference type="ARBA" id="ARBA00004114"/>
    </source>
</evidence>
<feature type="compositionally biased region" description="Low complexity" evidence="12">
    <location>
        <begin position="542"/>
        <end position="564"/>
    </location>
</feature>
<evidence type="ECO:0000256" key="2">
    <source>
        <dbReference type="ARBA" id="ARBA00004186"/>
    </source>
</evidence>
<keyword evidence="8" id="KW-0206">Cytoskeleton</keyword>
<proteinExistence type="predicted"/>
<dbReference type="InterPro" id="IPR031387">
    <property type="entry name" value="SPICE1"/>
</dbReference>
<name>A0A7E6F1B9_9MOLL</name>
<evidence type="ECO:0000256" key="8">
    <source>
        <dbReference type="ARBA" id="ARBA00023212"/>
    </source>
</evidence>
<sequence length="854" mass="97274">MEENQKKLSKKKKTKTKMACITYILAQLYMSFIKKGRPLYPTKNNIKKRKKRPAWDDTLTDLSVYKSNPEELMYRKKIHQSKHLPCVKFQNDRKQNGKDEISLNLAKLNSRQLAIMKEVLYDQDQIKTVLEYSDRMMDRVADLCGDHPKRYQAFPSVTAAPNSETSAINKVSLPKEVPEFHSHLDTLSSSLMDVSALNDNCHKQELTSASNESLPSVTYTSHSDMERFRKLLETEEKNLLATQYSLQDQSSSQMTNILKQTPQDVPGAFTPVQNNRGPITAVNDTTKVNKVRRVLHADISDEEPSSDRNGELSHSESGFTLKDLKKVLEEMQREMVIYEENTGKVPAEKQQKETFSGYTMSLCQTVIKLCRYLRETDEKLQEQKKLREKLSLETSELKLLIDALTLNLIESQDKYNGLYADMKEYQRNTNEEIASLKTKINLLTSPGMNGTILKQIQQQRSSSEVEQQQNYSLSSVLHQQLSSQTHQQLPSQTHQQIPSQAHQQLPSQTHQQLPSPTHHQLPSQNDHQLSSQIHTQLHTHVQKLQQQSSTQTHQQPKQTTVQVELQQQKHQSTVQLQHQQQKQELARLACSFHSFLDDTRKRLFGSATEEENTNGWHDSSAVYETHQGNTLSSFKAAFQLSPPVQRTHVSSNSKDPLEFLDEAELSASKSIFDLTQQPSLNTSFISDKLVTETILPGQVPEVYPFQNDTTASSFKPINSAVSQSVLPEIHKDVPARDDCLSPEIESKSFLASQIEELNKQHEEAERLLQKFLQSGKEQEEMLKLGGEFESKSQTELQRAQGTDDFLTLPTSNQISNEEHPQTLEQQRSNSPHIFNGVSPAISPIIVEECFDQAV</sequence>
<keyword evidence="13" id="KW-1185">Reference proteome</keyword>
<dbReference type="Proteomes" id="UP000515154">
    <property type="component" value="Linkage group LG7"/>
</dbReference>
<dbReference type="GO" id="GO:0051310">
    <property type="term" value="P:metaphase chromosome alignment"/>
    <property type="evidence" value="ECO:0007669"/>
    <property type="project" value="TreeGrafter"/>
</dbReference>
<comment type="subcellular location">
    <subcellularLocation>
        <location evidence="1">Cytoplasm</location>
        <location evidence="1">Cytoskeleton</location>
        <location evidence="1">Microtubule organizing center</location>
        <location evidence="1">Centrosome</location>
        <location evidence="1">Centriole</location>
    </subcellularLocation>
    <subcellularLocation>
        <location evidence="2">Cytoplasm</location>
        <location evidence="2">Cytoskeleton</location>
        <location evidence="2">Spindle</location>
    </subcellularLocation>
</comment>
<evidence type="ECO:0000256" key="12">
    <source>
        <dbReference type="SAM" id="MobiDB-lite"/>
    </source>
</evidence>
<protein>
    <recommendedName>
        <fullName evidence="3">Spindle and centriole-associated protein 1</fullName>
    </recommendedName>
    <alternativeName>
        <fullName evidence="10">Coiled-coil domain-containing protein 52</fullName>
    </alternativeName>
</protein>
<reference evidence="14" key="1">
    <citation type="submission" date="2025-08" db="UniProtKB">
        <authorList>
            <consortium name="RefSeq"/>
        </authorList>
    </citation>
    <scope>IDENTIFICATION</scope>
</reference>
<evidence type="ECO:0000256" key="10">
    <source>
        <dbReference type="ARBA" id="ARBA00030722"/>
    </source>
</evidence>
<dbReference type="PANTHER" id="PTHR31167">
    <property type="entry name" value="SPINDLE AND CENTRIOLE ASSOCIATED PROTEIN 1 SPICE1"/>
    <property type="match status" value="1"/>
</dbReference>
<dbReference type="PANTHER" id="PTHR31167:SF3">
    <property type="entry name" value="SPINDLE AND CENTRIOLE-ASSOCIATED PROTEIN 1"/>
    <property type="match status" value="1"/>
</dbReference>
<evidence type="ECO:0000313" key="14">
    <source>
        <dbReference type="RefSeq" id="XP_036360767.1"/>
    </source>
</evidence>
<evidence type="ECO:0000313" key="13">
    <source>
        <dbReference type="Proteomes" id="UP000515154"/>
    </source>
</evidence>
<keyword evidence="7 11" id="KW-0175">Coiled coil</keyword>
<keyword evidence="5" id="KW-0132">Cell division</keyword>
<dbReference type="GO" id="GO:0051301">
    <property type="term" value="P:cell division"/>
    <property type="evidence" value="ECO:0007669"/>
    <property type="project" value="UniProtKB-KW"/>
</dbReference>
<dbReference type="AlphaFoldDB" id="A0A7E6F1B9"/>
<dbReference type="GO" id="GO:0005813">
    <property type="term" value="C:centrosome"/>
    <property type="evidence" value="ECO:0007669"/>
    <property type="project" value="TreeGrafter"/>
</dbReference>
<feature type="region of interest" description="Disordered" evidence="12">
    <location>
        <begin position="297"/>
        <end position="316"/>
    </location>
</feature>
<dbReference type="GO" id="GO:0046599">
    <property type="term" value="P:regulation of centriole replication"/>
    <property type="evidence" value="ECO:0007669"/>
    <property type="project" value="TreeGrafter"/>
</dbReference>
<evidence type="ECO:0000256" key="7">
    <source>
        <dbReference type="ARBA" id="ARBA00023054"/>
    </source>
</evidence>
<keyword evidence="4" id="KW-0963">Cytoplasm</keyword>
<organism evidence="13 14">
    <name type="scientific">Octopus sinensis</name>
    <name type="common">East Asian common octopus</name>
    <dbReference type="NCBI Taxonomy" id="2607531"/>
    <lineage>
        <taxon>Eukaryota</taxon>
        <taxon>Metazoa</taxon>
        <taxon>Spiralia</taxon>
        <taxon>Lophotrochozoa</taxon>
        <taxon>Mollusca</taxon>
        <taxon>Cephalopoda</taxon>
        <taxon>Coleoidea</taxon>
        <taxon>Octopodiformes</taxon>
        <taxon>Octopoda</taxon>
        <taxon>Incirrata</taxon>
        <taxon>Octopodidae</taxon>
        <taxon>Octopus</taxon>
    </lineage>
</organism>